<dbReference type="NCBIfam" id="NF003198">
    <property type="entry name" value="PRK04169.1-2"/>
    <property type="match status" value="1"/>
</dbReference>
<comment type="subcellular location">
    <subcellularLocation>
        <location evidence="9">Cytoplasm</location>
    </subcellularLocation>
</comment>
<sequence length="213" mass="23008">MDNELFDAYLVGGSTAIWQTKVDLVVQEIKKHTNKPVILFPNGISSLSPFADAVLFISLLNSSNTFYIVEQQAQAAPIIKEMGLEPISTAYIIIGDGGTAGFVGHARPIPFDKPELTVAYALAAEYFGFRFIYLEAGSGTREPVPSSIISAVKKVTKSLLIVGGGIRNSGTLIRAVKAGADCVILGNVLENEQEAENFIKEMFELKAFLFQSS</sequence>
<dbReference type="InterPro" id="IPR010946">
    <property type="entry name" value="GGGP_synth"/>
</dbReference>
<comment type="similarity">
    <text evidence="9">Belongs to the GGGP/HepGP synthase family. Group II subfamily.</text>
</comment>
<keyword evidence="4 9" id="KW-0460">Magnesium</keyword>
<evidence type="ECO:0000256" key="1">
    <source>
        <dbReference type="ARBA" id="ARBA00022516"/>
    </source>
</evidence>
<dbReference type="HAMAP" id="MF_00112">
    <property type="entry name" value="GGGP_HepGP_synthase"/>
    <property type="match status" value="1"/>
</dbReference>
<evidence type="ECO:0000256" key="3">
    <source>
        <dbReference type="ARBA" id="ARBA00022723"/>
    </source>
</evidence>
<comment type="catalytic activity">
    <reaction evidence="8 9">
        <text>sn-glycerol 1-phosphate + (2E,6E,10E)-geranylgeranyl diphosphate = sn-3-O-(geranylgeranyl)glycerol 1-phosphate + diphosphate</text>
        <dbReference type="Rhea" id="RHEA:23404"/>
        <dbReference type="ChEBI" id="CHEBI:33019"/>
        <dbReference type="ChEBI" id="CHEBI:57677"/>
        <dbReference type="ChEBI" id="CHEBI:57685"/>
        <dbReference type="ChEBI" id="CHEBI:58756"/>
        <dbReference type="EC" id="2.5.1.41"/>
    </reaction>
</comment>
<dbReference type="GO" id="GO:0046474">
    <property type="term" value="P:glycerophospholipid biosynthetic process"/>
    <property type="evidence" value="ECO:0007669"/>
    <property type="project" value="UniProtKB-UniRule"/>
</dbReference>
<dbReference type="EC" id="2.5.1.41" evidence="9"/>
<dbReference type="EMBL" id="NEXD01000016">
    <property type="protein sequence ID" value="PSN85975.1"/>
    <property type="molecule type" value="Genomic_DNA"/>
</dbReference>
<proteinExistence type="inferred from homology"/>
<evidence type="ECO:0000256" key="7">
    <source>
        <dbReference type="ARBA" id="ARBA00023264"/>
    </source>
</evidence>
<dbReference type="NCBIfam" id="TIGR01769">
    <property type="entry name" value="GGGP"/>
    <property type="match status" value="1"/>
</dbReference>
<dbReference type="Pfam" id="PF01884">
    <property type="entry name" value="PcrB"/>
    <property type="match status" value="1"/>
</dbReference>
<comment type="function">
    <text evidence="9">Prenyltransferase that catalyzes the transfer of the geranylgeranyl moiety of geranylgeranyl diphosphate (GGPP) to the C3 hydroxyl of sn-glycerol-1-phosphate (G1P). This reaction is the first ether-bond-formation step in the biosynthesis of archaeal membrane lipids.</text>
</comment>
<keyword evidence="2 9" id="KW-0808">Transferase</keyword>
<evidence type="ECO:0000256" key="4">
    <source>
        <dbReference type="ARBA" id="ARBA00022842"/>
    </source>
</evidence>
<accession>A0A2R6AHX0</accession>
<evidence type="ECO:0000256" key="6">
    <source>
        <dbReference type="ARBA" id="ARBA00023209"/>
    </source>
</evidence>
<gene>
    <name evidence="10" type="ORF">B9Q02_04295</name>
</gene>
<keyword evidence="5 9" id="KW-0443">Lipid metabolism</keyword>
<dbReference type="GO" id="GO:0000287">
    <property type="term" value="F:magnesium ion binding"/>
    <property type="evidence" value="ECO:0007669"/>
    <property type="project" value="UniProtKB-UniRule"/>
</dbReference>
<dbReference type="InterPro" id="IPR008205">
    <property type="entry name" value="GGGP_HepGP_synthase"/>
</dbReference>
<dbReference type="CDD" id="cd02812">
    <property type="entry name" value="PcrB_like"/>
    <property type="match status" value="1"/>
</dbReference>
<evidence type="ECO:0000313" key="10">
    <source>
        <dbReference type="EMBL" id="PSN85975.1"/>
    </source>
</evidence>
<dbReference type="SUPFAM" id="SSF51395">
    <property type="entry name" value="FMN-linked oxidoreductases"/>
    <property type="match status" value="1"/>
</dbReference>
<comment type="pathway">
    <text evidence="9">Membrane lipid metabolism; glycerophospholipid metabolism.</text>
</comment>
<dbReference type="GO" id="GO:0005737">
    <property type="term" value="C:cytoplasm"/>
    <property type="evidence" value="ECO:0007669"/>
    <property type="project" value="UniProtKB-SubCell"/>
</dbReference>
<dbReference type="Gene3D" id="3.20.20.390">
    <property type="entry name" value="FMN-linked oxidoreductases"/>
    <property type="match status" value="1"/>
</dbReference>
<dbReference type="NCBIfam" id="TIGR01768">
    <property type="entry name" value="GGGP-family"/>
    <property type="match status" value="1"/>
</dbReference>
<keyword evidence="3 9" id="KW-0479">Metal-binding</keyword>
<evidence type="ECO:0000256" key="8">
    <source>
        <dbReference type="ARBA" id="ARBA00047288"/>
    </source>
</evidence>
<feature type="binding site" evidence="9">
    <location>
        <begin position="133"/>
        <end position="139"/>
    </location>
    <ligand>
        <name>sn-glycerol 1-phosphate</name>
        <dbReference type="ChEBI" id="CHEBI:57685"/>
    </ligand>
</feature>
<keyword evidence="7 9" id="KW-1208">Phospholipid metabolism</keyword>
<feature type="binding site" evidence="9">
    <location>
        <position position="14"/>
    </location>
    <ligand>
        <name>Mg(2+)</name>
        <dbReference type="ChEBI" id="CHEBI:18420"/>
    </ligand>
</feature>
<dbReference type="AlphaFoldDB" id="A0A2R6AHX0"/>
<feature type="binding site" evidence="9">
    <location>
        <begin position="164"/>
        <end position="165"/>
    </location>
    <ligand>
        <name>sn-glycerol 1-phosphate</name>
        <dbReference type="ChEBI" id="CHEBI:57685"/>
    </ligand>
</feature>
<organism evidence="10 11">
    <name type="scientific">Candidatus Marsarchaeota G1 archaeon BE_D</name>
    <dbReference type="NCBI Taxonomy" id="1978156"/>
    <lineage>
        <taxon>Archaea</taxon>
        <taxon>Candidatus Marsarchaeota</taxon>
        <taxon>Candidatus Marsarchaeota group 1</taxon>
    </lineage>
</organism>
<name>A0A2R6AHX0_9ARCH</name>
<keyword evidence="9" id="KW-0963">Cytoplasm</keyword>
<dbReference type="PANTHER" id="PTHR21235:SF22">
    <property type="entry name" value="GERANYLGERANYLGLYCERYL PHOSPHATE SYNTHASE"/>
    <property type="match status" value="1"/>
</dbReference>
<comment type="cofactor">
    <cofactor evidence="9">
        <name>Mg(2+)</name>
        <dbReference type="ChEBI" id="CHEBI:18420"/>
    </cofactor>
</comment>
<evidence type="ECO:0000256" key="5">
    <source>
        <dbReference type="ARBA" id="ARBA00023098"/>
    </source>
</evidence>
<evidence type="ECO:0000256" key="2">
    <source>
        <dbReference type="ARBA" id="ARBA00022679"/>
    </source>
</evidence>
<feature type="binding site" evidence="9">
    <location>
        <begin position="186"/>
        <end position="187"/>
    </location>
    <ligand>
        <name>sn-glycerol 1-phosphate</name>
        <dbReference type="ChEBI" id="CHEBI:57685"/>
    </ligand>
</feature>
<dbReference type="Proteomes" id="UP000240569">
    <property type="component" value="Unassembled WGS sequence"/>
</dbReference>
<dbReference type="UniPathway" id="UPA00940"/>
<dbReference type="GO" id="GO:0047294">
    <property type="term" value="F:phosphoglycerol geranylgeranyltransferase activity"/>
    <property type="evidence" value="ECO:0007669"/>
    <property type="project" value="UniProtKB-UniRule"/>
</dbReference>
<dbReference type="InterPro" id="IPR050064">
    <property type="entry name" value="IGPS_HisA/HisF"/>
</dbReference>
<comment type="caution">
    <text evidence="10">The sequence shown here is derived from an EMBL/GenBank/DDBJ whole genome shotgun (WGS) entry which is preliminary data.</text>
</comment>
<evidence type="ECO:0000313" key="11">
    <source>
        <dbReference type="Proteomes" id="UP000240569"/>
    </source>
</evidence>
<evidence type="ECO:0000256" key="9">
    <source>
        <dbReference type="HAMAP-Rule" id="MF_00112"/>
    </source>
</evidence>
<dbReference type="PANTHER" id="PTHR21235">
    <property type="entry name" value="IMIDAZOLE GLYCEROL PHOSPHATE SYNTHASE SUBUNIT HISF/H IGP SYNTHASE SUBUNIT HISF/H"/>
    <property type="match status" value="1"/>
</dbReference>
<keyword evidence="6 9" id="KW-0594">Phospholipid biosynthesis</keyword>
<dbReference type="InterPro" id="IPR038597">
    <property type="entry name" value="GGGP/HepGP_synthase_sf"/>
</dbReference>
<dbReference type="GO" id="GO:0000107">
    <property type="term" value="F:imidazoleglycerol-phosphate synthase activity"/>
    <property type="evidence" value="ECO:0007669"/>
    <property type="project" value="TreeGrafter"/>
</dbReference>
<keyword evidence="1 9" id="KW-0444">Lipid biosynthesis</keyword>
<reference evidence="10 11" key="1">
    <citation type="submission" date="2017-04" db="EMBL/GenBank/DDBJ databases">
        <title>Novel microbial lineages endemic to geothermal iron-oxide mats fill important gaps in the evolutionary history of Archaea.</title>
        <authorList>
            <person name="Jay Z.J."/>
            <person name="Beam J.P."/>
            <person name="Dlakic M."/>
            <person name="Rusch D.B."/>
            <person name="Kozubal M.A."/>
            <person name="Inskeep W.P."/>
        </authorList>
    </citation>
    <scope>NUCLEOTIDE SEQUENCE [LARGE SCALE GENOMIC DNA]</scope>
    <source>
        <strain evidence="10">BE_D</strain>
    </source>
</reference>
<comment type="caution">
    <text evidence="9">Lacks conserved residue(s) required for the propagation of feature annotation.</text>
</comment>
<protein>
    <recommendedName>
        <fullName evidence="9">Geranylgeranylglyceryl phosphate synthase</fullName>
        <shortName evidence="9">GGGP synthase</shortName>
        <shortName evidence="9">GGGPS</shortName>
        <ecNumber evidence="9">2.5.1.41</ecNumber>
    </recommendedName>
    <alternativeName>
        <fullName evidence="9">(S)-3-O-geranylgeranylglyceryl phosphate synthase</fullName>
    </alternativeName>
    <alternativeName>
        <fullName evidence="9">Phosphoglycerol geranylgeranyltransferase</fullName>
    </alternativeName>
</protein>